<feature type="domain" description="ABC transporter" evidence="15">
    <location>
        <begin position="1064"/>
        <end position="1303"/>
    </location>
</feature>
<dbReference type="FunFam" id="1.20.1560.10:FF:000018">
    <property type="entry name" value="ATP-binding cassette subfamily B member 11"/>
    <property type="match status" value="1"/>
</dbReference>
<feature type="transmembrane region" description="Helical" evidence="14">
    <location>
        <begin position="44"/>
        <end position="63"/>
    </location>
</feature>
<evidence type="ECO:0000313" key="18">
    <source>
        <dbReference type="Proteomes" id="UP000014680"/>
    </source>
</evidence>
<evidence type="ECO:0000256" key="14">
    <source>
        <dbReference type="SAM" id="Phobius"/>
    </source>
</evidence>
<dbReference type="GeneID" id="14887135"/>
<dbReference type="OMA" id="GFGQEEQ"/>
<feature type="transmembrane region" description="Helical" evidence="14">
    <location>
        <begin position="719"/>
        <end position="752"/>
    </location>
</feature>
<comment type="catalytic activity">
    <reaction evidence="11">
        <text>ATP + H2O + xenobioticSide 1 = ADP + phosphate + xenobioticSide 2.</text>
        <dbReference type="EC" id="7.6.2.2"/>
    </reaction>
</comment>
<dbReference type="KEGG" id="eiv:EIN_224310"/>
<keyword evidence="7" id="KW-0547">Nucleotide-binding</keyword>
<evidence type="ECO:0000256" key="5">
    <source>
        <dbReference type="ARBA" id="ARBA00022692"/>
    </source>
</evidence>
<dbReference type="CDD" id="cd18577">
    <property type="entry name" value="ABC_6TM_Pgp_ABCB1_D1_like"/>
    <property type="match status" value="1"/>
</dbReference>
<dbReference type="EMBL" id="KB206756">
    <property type="protein sequence ID" value="ELP88188.1"/>
    <property type="molecule type" value="Genomic_DNA"/>
</dbReference>
<dbReference type="SUPFAM" id="SSF90123">
    <property type="entry name" value="ABC transporter transmembrane region"/>
    <property type="match status" value="2"/>
</dbReference>
<organism evidence="17 18">
    <name type="scientific">Entamoeba invadens IP1</name>
    <dbReference type="NCBI Taxonomy" id="370355"/>
    <lineage>
        <taxon>Eukaryota</taxon>
        <taxon>Amoebozoa</taxon>
        <taxon>Evosea</taxon>
        <taxon>Archamoebae</taxon>
        <taxon>Mastigamoebida</taxon>
        <taxon>Entamoebidae</taxon>
        <taxon>Entamoeba</taxon>
    </lineage>
</organism>
<evidence type="ECO:0000256" key="9">
    <source>
        <dbReference type="ARBA" id="ARBA00022989"/>
    </source>
</evidence>
<accession>A0A0A1U882</accession>
<feature type="transmembrane region" description="Helical" evidence="14">
    <location>
        <begin position="772"/>
        <end position="795"/>
    </location>
</feature>
<dbReference type="Gene3D" id="3.40.50.300">
    <property type="entry name" value="P-loop containing nucleotide triphosphate hydrolases"/>
    <property type="match status" value="2"/>
</dbReference>
<evidence type="ECO:0000256" key="2">
    <source>
        <dbReference type="ARBA" id="ARBA00007577"/>
    </source>
</evidence>
<proteinExistence type="inferred from homology"/>
<dbReference type="PROSITE" id="PS50929">
    <property type="entry name" value="ABC_TM1F"/>
    <property type="match status" value="2"/>
</dbReference>
<keyword evidence="6" id="KW-0677">Repeat</keyword>
<dbReference type="GO" id="GO:0090374">
    <property type="term" value="P:oligopeptide export from mitochondrion"/>
    <property type="evidence" value="ECO:0007669"/>
    <property type="project" value="TreeGrafter"/>
</dbReference>
<feature type="transmembrane region" description="Helical" evidence="14">
    <location>
        <begin position="194"/>
        <end position="213"/>
    </location>
</feature>
<dbReference type="GO" id="GO:0015421">
    <property type="term" value="F:ABC-type oligopeptide transporter activity"/>
    <property type="evidence" value="ECO:0007669"/>
    <property type="project" value="TreeGrafter"/>
</dbReference>
<evidence type="ECO:0000256" key="10">
    <source>
        <dbReference type="ARBA" id="ARBA00023136"/>
    </source>
</evidence>
<dbReference type="CDD" id="cd18578">
    <property type="entry name" value="ABC_6TM_Pgp_ABCB1_D2_like"/>
    <property type="match status" value="1"/>
</dbReference>
<dbReference type="CDD" id="cd03249">
    <property type="entry name" value="ABC_MTABC3_MDL1_MDL2"/>
    <property type="match status" value="2"/>
</dbReference>
<dbReference type="RefSeq" id="XP_004254959.1">
    <property type="nucleotide sequence ID" value="XM_004254911.1"/>
</dbReference>
<dbReference type="PANTHER" id="PTHR43394">
    <property type="entry name" value="ATP-DEPENDENT PERMEASE MDL1, MITOCHONDRIAL"/>
    <property type="match status" value="1"/>
</dbReference>
<feature type="transmembrane region" description="Helical" evidence="14">
    <location>
        <begin position="122"/>
        <end position="143"/>
    </location>
</feature>
<dbReference type="InterPro" id="IPR003439">
    <property type="entry name" value="ABC_transporter-like_ATP-bd"/>
</dbReference>
<gene>
    <name evidence="17" type="ORF">EIN_224310</name>
</gene>
<dbReference type="InterPro" id="IPR017871">
    <property type="entry name" value="ABC_transporter-like_CS"/>
</dbReference>
<dbReference type="VEuPathDB" id="AmoebaDB:EIN_224310"/>
<feature type="transmembrane region" description="Helical" evidence="14">
    <location>
        <begin position="340"/>
        <end position="363"/>
    </location>
</feature>
<feature type="domain" description="ABC transmembrane type-1" evidence="16">
    <location>
        <begin position="720"/>
        <end position="1029"/>
    </location>
</feature>
<reference evidence="17 18" key="1">
    <citation type="submission" date="2012-10" db="EMBL/GenBank/DDBJ databases">
        <authorList>
            <person name="Zafar N."/>
            <person name="Inman J."/>
            <person name="Hall N."/>
            <person name="Lorenzi H."/>
            <person name="Caler E."/>
        </authorList>
    </citation>
    <scope>NUCLEOTIDE SEQUENCE [LARGE SCALE GENOMIC DNA]</scope>
    <source>
        <strain evidence="17 18">IP1</strain>
    </source>
</reference>
<dbReference type="InterPro" id="IPR011527">
    <property type="entry name" value="ABC1_TM_dom"/>
</dbReference>
<feature type="transmembrane region" description="Helical" evidence="14">
    <location>
        <begin position="297"/>
        <end position="320"/>
    </location>
</feature>
<dbReference type="InterPro" id="IPR036640">
    <property type="entry name" value="ABC1_TM_sf"/>
</dbReference>
<dbReference type="EC" id="7.6.2.2" evidence="3"/>
<evidence type="ECO:0000256" key="1">
    <source>
        <dbReference type="ARBA" id="ARBA00004141"/>
    </source>
</evidence>
<feature type="transmembrane region" description="Helical" evidence="14">
    <location>
        <begin position="851"/>
        <end position="868"/>
    </location>
</feature>
<keyword evidence="5 14" id="KW-0812">Transmembrane</keyword>
<evidence type="ECO:0000256" key="4">
    <source>
        <dbReference type="ARBA" id="ARBA00022448"/>
    </source>
</evidence>
<evidence type="ECO:0000256" key="3">
    <source>
        <dbReference type="ARBA" id="ARBA00012191"/>
    </source>
</evidence>
<dbReference type="Pfam" id="PF00664">
    <property type="entry name" value="ABC_membrane"/>
    <property type="match status" value="2"/>
</dbReference>
<evidence type="ECO:0000259" key="16">
    <source>
        <dbReference type="PROSITE" id="PS50929"/>
    </source>
</evidence>
<evidence type="ECO:0000256" key="11">
    <source>
        <dbReference type="ARBA" id="ARBA00034018"/>
    </source>
</evidence>
<dbReference type="InterPro" id="IPR003593">
    <property type="entry name" value="AAA+_ATPase"/>
</dbReference>
<evidence type="ECO:0000256" key="6">
    <source>
        <dbReference type="ARBA" id="ARBA00022737"/>
    </source>
</evidence>
<keyword evidence="9 14" id="KW-1133">Transmembrane helix</keyword>
<dbReference type="Gene3D" id="1.20.1560.10">
    <property type="entry name" value="ABC transporter type 1, transmembrane domain"/>
    <property type="match status" value="3"/>
</dbReference>
<dbReference type="PROSITE" id="PS50893">
    <property type="entry name" value="ABC_TRANSPORTER_2"/>
    <property type="match status" value="2"/>
</dbReference>
<dbReference type="InterPro" id="IPR027417">
    <property type="entry name" value="P-loop_NTPase"/>
</dbReference>
<dbReference type="Pfam" id="PF00005">
    <property type="entry name" value="ABC_tran"/>
    <property type="match status" value="2"/>
</dbReference>
<dbReference type="PROSITE" id="PS00211">
    <property type="entry name" value="ABC_TRANSPORTER_1"/>
    <property type="match status" value="2"/>
</dbReference>
<dbReference type="SMART" id="SM00382">
    <property type="entry name" value="AAA"/>
    <property type="match status" value="2"/>
</dbReference>
<keyword evidence="8" id="KW-0067">ATP-binding</keyword>
<comment type="subcellular location">
    <subcellularLocation>
        <location evidence="1">Membrane</location>
        <topology evidence="1">Multi-pass membrane protein</topology>
    </subcellularLocation>
</comment>
<evidence type="ECO:0000313" key="17">
    <source>
        <dbReference type="EMBL" id="ELP88188.1"/>
    </source>
</evidence>
<keyword evidence="17" id="KW-0378">Hydrolase</keyword>
<comment type="function">
    <text evidence="12">Energy-dependent efflux pump responsible for decreased drug accumulation in multidrug resistance parasites.</text>
</comment>
<dbReference type="OrthoDB" id="6500128at2759"/>
<comment type="similarity">
    <text evidence="2">Belongs to the ABC transporter superfamily. ABCB family. Multidrug resistance exporter (TC 3.A.1.201) subfamily.</text>
</comment>
<evidence type="ECO:0000256" key="7">
    <source>
        <dbReference type="ARBA" id="ARBA00022741"/>
    </source>
</evidence>
<protein>
    <recommendedName>
        <fullName evidence="3">ABC-type xenobiotic transporter</fullName>
        <ecNumber evidence="3">7.6.2.2</ecNumber>
    </recommendedName>
    <alternativeName>
        <fullName evidence="13">p-glycoprotein</fullName>
    </alternativeName>
</protein>
<feature type="domain" description="ABC transporter" evidence="15">
    <location>
        <begin position="400"/>
        <end position="639"/>
    </location>
</feature>
<dbReference type="Proteomes" id="UP000014680">
    <property type="component" value="Unassembled WGS sequence"/>
</dbReference>
<evidence type="ECO:0000256" key="8">
    <source>
        <dbReference type="ARBA" id="ARBA00022840"/>
    </source>
</evidence>
<keyword evidence="18" id="KW-1185">Reference proteome</keyword>
<dbReference type="FunFam" id="1.20.1560.10:FF:000163">
    <property type="entry name" value="ABC transporter B family protein"/>
    <property type="match status" value="1"/>
</dbReference>
<name>A0A0A1U882_ENTIV</name>
<evidence type="ECO:0000259" key="15">
    <source>
        <dbReference type="PROSITE" id="PS50893"/>
    </source>
</evidence>
<dbReference type="GO" id="GO:0005743">
    <property type="term" value="C:mitochondrial inner membrane"/>
    <property type="evidence" value="ECO:0007669"/>
    <property type="project" value="TreeGrafter"/>
</dbReference>
<evidence type="ECO:0000256" key="13">
    <source>
        <dbReference type="ARBA" id="ARBA00078550"/>
    </source>
</evidence>
<keyword evidence="10 14" id="KW-0472">Membrane</keyword>
<dbReference type="GO" id="GO:0016887">
    <property type="term" value="F:ATP hydrolysis activity"/>
    <property type="evidence" value="ECO:0007669"/>
    <property type="project" value="InterPro"/>
</dbReference>
<evidence type="ECO:0000256" key="12">
    <source>
        <dbReference type="ARBA" id="ARBA00059349"/>
    </source>
</evidence>
<feature type="transmembrane region" description="Helical" evidence="14">
    <location>
        <begin position="874"/>
        <end position="891"/>
    </location>
</feature>
<feature type="domain" description="ABC transmembrane type-1" evidence="16">
    <location>
        <begin position="51"/>
        <end position="365"/>
    </location>
</feature>
<dbReference type="GO" id="GO:0005524">
    <property type="term" value="F:ATP binding"/>
    <property type="evidence" value="ECO:0007669"/>
    <property type="project" value="UniProtKB-KW"/>
</dbReference>
<sequence length="1308" mass="144255">MSSSNEEFQVFDVTPDPDLLSRKNQKPEEKGSVSIRKLYRYINWFDGLMLLLGLCGSLAAGILQPMMMLVMGDMIDAFQGDGSMDASLLPQIPLLPLSQQYVINQQIFEMVESTVHTLVLKMLYFGLGNMAAGFLQSFCFFVLSQRQSIKIRILYFTALMRQDMGWYDHQESGELTSKIASDVQEIEDGMSQKFGMIFQTLAAFISGYALGFAKSWDLTLVLLCSAPFMMGAMFFLGVTATIMTSKGSGATGKAGAIAEETIGNMRTVHSLSQEKSFCAAYDANINKAGRFHVIRGLAVGIGFGAMMFVMMCSLALGSWYGSLVIQGKGGSHNGSPGTVMVVFMAVLMATQSLAMIAIPLNVLSTARGAAFRIYNTIDRIPDIDATTNVGLKPEVCNGNITLEDVQFRYPTRPTKQILGGLDLSIPNGNTIALVGASGCGKSTTIQLVQRLYDPVGGSVKLDGNDLRSLNLKWLRNQIGLVGQEPVLFACTIKQNILLGAKDDETPTEDDVIECAKMANAHDFIMHLPDKYDTLVGEKGASLSGGQKQRIAIARALIRRPKILLLDEATSALDTQSEKIVQQALEKASEGRTTIVVAHRLTTVKNASRICVFHQGEIIESGTHQELMDLKGTYYGLVKRQSMEEEVDQDQVEEDLKKFREEENKEAETMMLHKENTVTMEPANIVEELESDYNNEVKHLKKSNQFALWRTLWDNFSHEYIMCTLGLIGGIGGGAIFPFFTLKFIDIIMVLMVLSPSVPITDEQQHTIFKTCMIIIGIGAGAFCAFFLYIGLMLSAGEKMLTRMRRNFYKAIIRQDVSWFDRKENMVGAVTTRLSADPTTVKGISGERVGNVIQLLSTCGFALGIAFYYEWKTALCILAVTPVLMVIVFINGKLNKQQSSPATIAYEKSGITLVEAVESVRTIHTLTKEPYFIKKYVSDLHKPLIGIYKWGPSLAITQALNNLVTFCINSYGFYIGVVILKKNLNFQVPFMEYYVAFMDGFMRMQKAMMSVVFAAQSVGNFGTIVPDIGKAIEAAKKTFDVIDRVPKIDVYNETGDIFEGVEGDVEFKDICFRYPSRPENSVLKGISFKAEKGKTVALVGASGCGKSTSVQLIERFYDPTHGEVLLDGHNVKGLNIQFLRNQIGMVGQEPVLFAETVMENIKRGIPKGMEVTNDDIYAAAKMANAHDFISAMPEGYNTEVGDRGSQMSGGQKQRIAIARALIRNPKVLLLDEATSALDSESEKIVQDALDKASKGRTTIVIAHRLSTIQGADQICVIMRGKIAERGTHEELLKLKGFYYTLAMQQFGSV</sequence>
<feature type="transmembrane region" description="Helical" evidence="14">
    <location>
        <begin position="219"/>
        <end position="243"/>
    </location>
</feature>
<keyword evidence="4" id="KW-0813">Transport</keyword>
<dbReference type="FunFam" id="3.40.50.300:FF:000302">
    <property type="entry name" value="ATP-binding cassette subfamily B member 5"/>
    <property type="match status" value="2"/>
</dbReference>
<dbReference type="PANTHER" id="PTHR43394:SF27">
    <property type="entry name" value="ATP-DEPENDENT TRANSLOCASE ABCB1-LIKE"/>
    <property type="match status" value="1"/>
</dbReference>
<dbReference type="GO" id="GO:0008559">
    <property type="term" value="F:ABC-type xenobiotic transporter activity"/>
    <property type="evidence" value="ECO:0007669"/>
    <property type="project" value="UniProtKB-EC"/>
</dbReference>
<dbReference type="SUPFAM" id="SSF52540">
    <property type="entry name" value="P-loop containing nucleoside triphosphate hydrolases"/>
    <property type="match status" value="2"/>
</dbReference>
<dbReference type="InterPro" id="IPR039421">
    <property type="entry name" value="Type_1_exporter"/>
</dbReference>